<keyword evidence="3" id="KW-1185">Reference proteome</keyword>
<dbReference type="RefSeq" id="WP_303546714.1">
    <property type="nucleotide sequence ID" value="NZ_JAUOTP010000012.1"/>
</dbReference>
<organism evidence="2 3">
    <name type="scientific">Sphingomonas natans</name>
    <dbReference type="NCBI Taxonomy" id="3063330"/>
    <lineage>
        <taxon>Bacteria</taxon>
        <taxon>Pseudomonadati</taxon>
        <taxon>Pseudomonadota</taxon>
        <taxon>Alphaproteobacteria</taxon>
        <taxon>Sphingomonadales</taxon>
        <taxon>Sphingomonadaceae</taxon>
        <taxon>Sphingomonas</taxon>
    </lineage>
</organism>
<accession>A0ABT8YEN3</accession>
<comment type="caution">
    <text evidence="2">The sequence shown here is derived from an EMBL/GenBank/DDBJ whole genome shotgun (WGS) entry which is preliminary data.</text>
</comment>
<evidence type="ECO:0000256" key="1">
    <source>
        <dbReference type="SAM" id="MobiDB-lite"/>
    </source>
</evidence>
<dbReference type="EMBL" id="JAUOTP010000012">
    <property type="protein sequence ID" value="MDO6416836.1"/>
    <property type="molecule type" value="Genomic_DNA"/>
</dbReference>
<name>A0ABT8YEN3_9SPHN</name>
<evidence type="ECO:0000313" key="2">
    <source>
        <dbReference type="EMBL" id="MDO6416836.1"/>
    </source>
</evidence>
<evidence type="ECO:0008006" key="4">
    <source>
        <dbReference type="Google" id="ProtNLM"/>
    </source>
</evidence>
<feature type="compositionally biased region" description="Pro residues" evidence="1">
    <location>
        <begin position="1"/>
        <end position="31"/>
    </location>
</feature>
<proteinExistence type="predicted"/>
<protein>
    <recommendedName>
        <fullName evidence="4">Stereocilin</fullName>
    </recommendedName>
</protein>
<reference evidence="2" key="1">
    <citation type="submission" date="2023-07" db="EMBL/GenBank/DDBJ databases">
        <authorList>
            <person name="Kim M."/>
        </authorList>
    </citation>
    <scope>NUCLEOTIDE SEQUENCE</scope>
    <source>
        <strain evidence="2">BIUV-7</strain>
    </source>
</reference>
<feature type="region of interest" description="Disordered" evidence="1">
    <location>
        <begin position="1"/>
        <end position="49"/>
    </location>
</feature>
<gene>
    <name evidence="2" type="ORF">Q4F19_20805</name>
</gene>
<sequence>MASQPPGPDGPVPTPVDDPVPSPIDPVPLEPSDPVANPAPAGNPLYEGP</sequence>
<dbReference type="Proteomes" id="UP001169764">
    <property type="component" value="Unassembled WGS sequence"/>
</dbReference>
<evidence type="ECO:0000313" key="3">
    <source>
        <dbReference type="Proteomes" id="UP001169764"/>
    </source>
</evidence>